<accession>A0A9N9NIM4</accession>
<evidence type="ECO:0000313" key="3">
    <source>
        <dbReference type="EMBL" id="CAG8741292.1"/>
    </source>
</evidence>
<dbReference type="AlphaFoldDB" id="A0A9N9NIM4"/>
<feature type="region of interest" description="Disordered" evidence="1">
    <location>
        <begin position="1"/>
        <end position="20"/>
    </location>
</feature>
<dbReference type="Proteomes" id="UP000789405">
    <property type="component" value="Unassembled WGS sequence"/>
</dbReference>
<dbReference type="PANTHER" id="PTHR43591">
    <property type="entry name" value="METHYLTRANSFERASE"/>
    <property type="match status" value="1"/>
</dbReference>
<feature type="compositionally biased region" description="Low complexity" evidence="1">
    <location>
        <begin position="1"/>
        <end position="19"/>
    </location>
</feature>
<feature type="non-terminal residue" evidence="3">
    <location>
        <position position="1"/>
    </location>
</feature>
<evidence type="ECO:0000313" key="4">
    <source>
        <dbReference type="Proteomes" id="UP000789405"/>
    </source>
</evidence>
<dbReference type="EMBL" id="CAJVPY010013567">
    <property type="protein sequence ID" value="CAG8741292.1"/>
    <property type="molecule type" value="Genomic_DNA"/>
</dbReference>
<comment type="caution">
    <text evidence="3">The sequence shown here is derived from an EMBL/GenBank/DDBJ whole genome shotgun (WGS) entry which is preliminary data.</text>
</comment>
<dbReference type="InterPro" id="IPR029063">
    <property type="entry name" value="SAM-dependent_MTases_sf"/>
</dbReference>
<dbReference type="PANTHER" id="PTHR43591:SF24">
    <property type="entry name" value="2-METHOXY-6-POLYPRENYL-1,4-BENZOQUINOL METHYLASE, MITOCHONDRIAL"/>
    <property type="match status" value="1"/>
</dbReference>
<dbReference type="CDD" id="cd02440">
    <property type="entry name" value="AdoMet_MTases"/>
    <property type="match status" value="1"/>
</dbReference>
<dbReference type="Gene3D" id="3.40.50.150">
    <property type="entry name" value="Vaccinia Virus protein VP39"/>
    <property type="match status" value="1"/>
</dbReference>
<proteinExistence type="predicted"/>
<gene>
    <name evidence="3" type="ORF">DERYTH_LOCUS16026</name>
</gene>
<dbReference type="OrthoDB" id="2013972at2759"/>
<name>A0A9N9NIM4_9GLOM</name>
<evidence type="ECO:0000259" key="2">
    <source>
        <dbReference type="Pfam" id="PF13649"/>
    </source>
</evidence>
<feature type="domain" description="Methyltransferase" evidence="2">
    <location>
        <begin position="69"/>
        <end position="158"/>
    </location>
</feature>
<organism evidence="3 4">
    <name type="scientific">Dentiscutata erythropus</name>
    <dbReference type="NCBI Taxonomy" id="1348616"/>
    <lineage>
        <taxon>Eukaryota</taxon>
        <taxon>Fungi</taxon>
        <taxon>Fungi incertae sedis</taxon>
        <taxon>Mucoromycota</taxon>
        <taxon>Glomeromycotina</taxon>
        <taxon>Glomeromycetes</taxon>
        <taxon>Diversisporales</taxon>
        <taxon>Gigasporaceae</taxon>
        <taxon>Dentiscutata</taxon>
    </lineage>
</organism>
<keyword evidence="4" id="KW-1185">Reference proteome</keyword>
<evidence type="ECO:0000256" key="1">
    <source>
        <dbReference type="SAM" id="MobiDB-lite"/>
    </source>
</evidence>
<dbReference type="InterPro" id="IPR041698">
    <property type="entry name" value="Methyltransf_25"/>
</dbReference>
<reference evidence="3" key="1">
    <citation type="submission" date="2021-06" db="EMBL/GenBank/DDBJ databases">
        <authorList>
            <person name="Kallberg Y."/>
            <person name="Tangrot J."/>
            <person name="Rosling A."/>
        </authorList>
    </citation>
    <scope>NUCLEOTIDE SEQUENCE</scope>
    <source>
        <strain evidence="3">MA453B</strain>
    </source>
</reference>
<dbReference type="Pfam" id="PF13649">
    <property type="entry name" value="Methyltransf_25"/>
    <property type="match status" value="1"/>
</dbReference>
<protein>
    <submittedName>
        <fullName evidence="3">15477_t:CDS:1</fullName>
    </submittedName>
</protein>
<sequence>LKKKSSSTSERSYRSTSSKSLEETRSDTSILSNFSLSELNFSHNFVSNTLWGSTFSSPVEDILTTNGKVLEVGCGFGYWLTEMATAYPKSEFIGADLNPQSSCTFPPNAKIIKGDLLQLPFEDGEFDFTRISGFSCEISDIEWEQGLSEMTRVTKRGGWIEISECDMFPQKNTPNTKLLMDNFVDAIELRGLNGRISSKVEYILYNINQLTEIHSAIKPVLLGPRGGPTGITLLLNMGVWFRDVCDQILTDHMGITQERYLELWQFSEEELEKNDAEMYFYRWWGQKKLE</sequence>
<dbReference type="GO" id="GO:0008168">
    <property type="term" value="F:methyltransferase activity"/>
    <property type="evidence" value="ECO:0007669"/>
    <property type="project" value="TreeGrafter"/>
</dbReference>
<dbReference type="SUPFAM" id="SSF53335">
    <property type="entry name" value="S-adenosyl-L-methionine-dependent methyltransferases"/>
    <property type="match status" value="1"/>
</dbReference>